<proteinExistence type="predicted"/>
<dbReference type="PANTHER" id="PTHR13138:SF3">
    <property type="entry name" value="CD2 ANTIGEN CYTOPLASMIC TAIL-BINDING PROTEIN 2"/>
    <property type="match status" value="1"/>
</dbReference>
<sequence>MYKRKLLEEPTASSKRVFKQKHSLDSDEEDVEDDDNVLDEREIEGEEEGYTKNVEGQYVTAFNMREEMEEGHFDRNGHFIWKNEKEIRDNWLDNIDWQRVASVDKYKLTDDSKGLGDESTDDEDGDSFNEEETYKAILKYLKEKETISKALNRLSGDTKKLSSIERLKRKKEGTLIQNKEVTELTQLANEILTNKGNMDIYQETYEIIQSKIKTFENKKKSRGESSMLDMYADDFEAKEQQQLKEMPNCITNNTDTMWEIKWKNDEEKIDGPFSTEQMAKWSEEGHFKEGVFVRKVGDDSNFYSSNRVDFELYL</sequence>
<organism evidence="4 5">
    <name type="scientific">Agrilus planipennis</name>
    <name type="common">Emerald ash borer</name>
    <name type="synonym">Agrilus marcopoli</name>
    <dbReference type="NCBI Taxonomy" id="224129"/>
    <lineage>
        <taxon>Eukaryota</taxon>
        <taxon>Metazoa</taxon>
        <taxon>Ecdysozoa</taxon>
        <taxon>Arthropoda</taxon>
        <taxon>Hexapoda</taxon>
        <taxon>Insecta</taxon>
        <taxon>Pterygota</taxon>
        <taxon>Neoptera</taxon>
        <taxon>Endopterygota</taxon>
        <taxon>Coleoptera</taxon>
        <taxon>Polyphaga</taxon>
        <taxon>Elateriformia</taxon>
        <taxon>Buprestoidea</taxon>
        <taxon>Buprestidae</taxon>
        <taxon>Agrilinae</taxon>
        <taxon>Agrilus</taxon>
    </lineage>
</organism>
<feature type="region of interest" description="Disordered" evidence="2">
    <location>
        <begin position="1"/>
        <end position="51"/>
    </location>
</feature>
<protein>
    <submittedName>
        <fullName evidence="5">CD2 antigen cytoplasmic tail-binding protein 2 homolog</fullName>
    </submittedName>
</protein>
<evidence type="ECO:0000256" key="1">
    <source>
        <dbReference type="SAM" id="Coils"/>
    </source>
</evidence>
<dbReference type="PROSITE" id="PS50829">
    <property type="entry name" value="GYF"/>
    <property type="match status" value="1"/>
</dbReference>
<dbReference type="OrthoDB" id="331341at2759"/>
<dbReference type="CTD" id="34432"/>
<dbReference type="KEGG" id="apln:108736000"/>
<dbReference type="AlphaFoldDB" id="A0A1W4WUN1"/>
<reference evidence="5" key="1">
    <citation type="submission" date="2025-08" db="UniProtKB">
        <authorList>
            <consortium name="RefSeq"/>
        </authorList>
    </citation>
    <scope>IDENTIFICATION</scope>
    <source>
        <tissue evidence="5">Entire body</tissue>
    </source>
</reference>
<dbReference type="SMART" id="SM00444">
    <property type="entry name" value="GYF"/>
    <property type="match status" value="1"/>
</dbReference>
<dbReference type="FunCoup" id="A0A1W4WUN1">
    <property type="interactions" value="1718"/>
</dbReference>
<keyword evidence="4" id="KW-1185">Reference proteome</keyword>
<dbReference type="SUPFAM" id="SSF55277">
    <property type="entry name" value="GYF domain"/>
    <property type="match status" value="1"/>
</dbReference>
<evidence type="ECO:0000259" key="3">
    <source>
        <dbReference type="PROSITE" id="PS50829"/>
    </source>
</evidence>
<gene>
    <name evidence="5" type="primary">LOC108736000</name>
</gene>
<feature type="coiled-coil region" evidence="1">
    <location>
        <begin position="164"/>
        <end position="218"/>
    </location>
</feature>
<feature type="compositionally biased region" description="Acidic residues" evidence="2">
    <location>
        <begin position="26"/>
        <end position="48"/>
    </location>
</feature>
<evidence type="ECO:0000313" key="4">
    <source>
        <dbReference type="Proteomes" id="UP000192223"/>
    </source>
</evidence>
<evidence type="ECO:0000256" key="2">
    <source>
        <dbReference type="SAM" id="MobiDB-lite"/>
    </source>
</evidence>
<dbReference type="InterPro" id="IPR035445">
    <property type="entry name" value="GYF-like_dom_sf"/>
</dbReference>
<dbReference type="Gene3D" id="3.30.1490.40">
    <property type="match status" value="1"/>
</dbReference>
<name>A0A1W4WUN1_AGRPL</name>
<feature type="domain" description="GYF" evidence="3">
    <location>
        <begin position="255"/>
        <end position="311"/>
    </location>
</feature>
<dbReference type="STRING" id="224129.A0A1W4WUN1"/>
<dbReference type="InterPro" id="IPR003169">
    <property type="entry name" value="GYF"/>
</dbReference>
<evidence type="ECO:0000313" key="5">
    <source>
        <dbReference type="RefSeq" id="XP_018323750.1"/>
    </source>
</evidence>
<dbReference type="RefSeq" id="XP_018323750.1">
    <property type="nucleotide sequence ID" value="XM_018468248.2"/>
</dbReference>
<dbReference type="Pfam" id="PF02213">
    <property type="entry name" value="GYF"/>
    <property type="match status" value="1"/>
</dbReference>
<dbReference type="InterPro" id="IPR039905">
    <property type="entry name" value="CD2BP2/Lin1"/>
</dbReference>
<dbReference type="PANTHER" id="PTHR13138">
    <property type="entry name" value="PROTEIN LIN1"/>
    <property type="match status" value="1"/>
</dbReference>
<dbReference type="Proteomes" id="UP000192223">
    <property type="component" value="Unplaced"/>
</dbReference>
<keyword evidence="1" id="KW-0175">Coiled coil</keyword>
<dbReference type="GeneID" id="108736000"/>
<dbReference type="FunFam" id="3.30.1490.40:FF:000005">
    <property type="entry name" value="CD2 antigen cytoplasmic tail-binding protein 2"/>
    <property type="match status" value="1"/>
</dbReference>
<dbReference type="InParanoid" id="A0A1W4WUN1"/>
<dbReference type="GO" id="GO:0005682">
    <property type="term" value="C:U5 snRNP"/>
    <property type="evidence" value="ECO:0007669"/>
    <property type="project" value="InterPro"/>
</dbReference>
<accession>A0A1W4WUN1</accession>